<dbReference type="PROSITE" id="PS01124">
    <property type="entry name" value="HTH_ARAC_FAMILY_2"/>
    <property type="match status" value="1"/>
</dbReference>
<dbReference type="SUPFAM" id="SSF51182">
    <property type="entry name" value="RmlC-like cupins"/>
    <property type="match status" value="1"/>
</dbReference>
<gene>
    <name evidence="5" type="ORF">FJW00_00670</name>
</gene>
<evidence type="ECO:0000256" key="3">
    <source>
        <dbReference type="ARBA" id="ARBA00023163"/>
    </source>
</evidence>
<protein>
    <submittedName>
        <fullName evidence="5">AraC family transcriptional regulator</fullName>
    </submittedName>
</protein>
<dbReference type="InterPro" id="IPR009057">
    <property type="entry name" value="Homeodomain-like_sf"/>
</dbReference>
<dbReference type="InterPro" id="IPR014710">
    <property type="entry name" value="RmlC-like_jellyroll"/>
</dbReference>
<dbReference type="InterPro" id="IPR050204">
    <property type="entry name" value="AraC_XylS_family_regulators"/>
</dbReference>
<dbReference type="InterPro" id="IPR018062">
    <property type="entry name" value="HTH_AraC-typ_CS"/>
</dbReference>
<dbReference type="Gene3D" id="2.60.120.10">
    <property type="entry name" value="Jelly Rolls"/>
    <property type="match status" value="1"/>
</dbReference>
<evidence type="ECO:0000256" key="2">
    <source>
        <dbReference type="ARBA" id="ARBA00023125"/>
    </source>
</evidence>
<dbReference type="Gene3D" id="1.10.10.60">
    <property type="entry name" value="Homeodomain-like"/>
    <property type="match status" value="2"/>
</dbReference>
<dbReference type="PROSITE" id="PS00041">
    <property type="entry name" value="HTH_ARAC_FAMILY_1"/>
    <property type="match status" value="1"/>
</dbReference>
<dbReference type="InterPro" id="IPR018060">
    <property type="entry name" value="HTH_AraC"/>
</dbReference>
<keyword evidence="2" id="KW-0238">DNA-binding</keyword>
<organism evidence="5 6">
    <name type="scientific">Pantoea anthophila</name>
    <dbReference type="NCBI Taxonomy" id="470931"/>
    <lineage>
        <taxon>Bacteria</taxon>
        <taxon>Pseudomonadati</taxon>
        <taxon>Pseudomonadota</taxon>
        <taxon>Gammaproteobacteria</taxon>
        <taxon>Enterobacterales</taxon>
        <taxon>Erwiniaceae</taxon>
        <taxon>Pantoea</taxon>
    </lineage>
</organism>
<dbReference type="RefSeq" id="WP_009092573.1">
    <property type="nucleotide sequence ID" value="NZ_CP110473.1"/>
</dbReference>
<keyword evidence="6" id="KW-1185">Reference proteome</keyword>
<sequence length="325" mass="34787">MSHYGDLTSELLMGMRLYGVNYQRIAVSAPFGLRFDHAPGRAQFHFVGRGSLLVRSASGEVFPLHSGDALLVPHGKPHSLISGEEVACLCVKNMTSKPICDSVCAIAAPEDAGEDEHSVLLFSACMAFELGGMQPLINTMPDVMLVSTLLSQYPEIQPILAAMERESRTRQAGFAGILSRLADVVAALIVRGWVENGCGQQSGLVQAMRDPRLSQAIAAMHREPGENWTVARLASVAGCSRSVFAGRFLNATGMTPLRYLTELRMRLAVQRIVNNGEAVEAVAYHLGYGSIAAFSRAFKRIVGQSPGALRAGREGTQALTASSAA</sequence>
<dbReference type="Pfam" id="PF12833">
    <property type="entry name" value="HTH_18"/>
    <property type="match status" value="1"/>
</dbReference>
<dbReference type="PANTHER" id="PTHR46796:SF7">
    <property type="entry name" value="ARAC FAMILY TRANSCRIPTIONAL REGULATOR"/>
    <property type="match status" value="1"/>
</dbReference>
<dbReference type="SMART" id="SM00342">
    <property type="entry name" value="HTH_ARAC"/>
    <property type="match status" value="1"/>
</dbReference>
<evidence type="ECO:0000313" key="6">
    <source>
        <dbReference type="Proteomes" id="UP000316142"/>
    </source>
</evidence>
<dbReference type="Proteomes" id="UP000316142">
    <property type="component" value="Unassembled WGS sequence"/>
</dbReference>
<dbReference type="GeneID" id="93534634"/>
<name>A0ABY2ZGM9_9GAMM</name>
<dbReference type="InterPro" id="IPR032783">
    <property type="entry name" value="AraC_lig"/>
</dbReference>
<feature type="domain" description="HTH araC/xylS-type" evidence="4">
    <location>
        <begin position="214"/>
        <end position="312"/>
    </location>
</feature>
<dbReference type="PANTHER" id="PTHR46796">
    <property type="entry name" value="HTH-TYPE TRANSCRIPTIONAL ACTIVATOR RHAS-RELATED"/>
    <property type="match status" value="1"/>
</dbReference>
<dbReference type="Pfam" id="PF12852">
    <property type="entry name" value="Cupin_6"/>
    <property type="match status" value="1"/>
</dbReference>
<accession>A0ABY2ZGM9</accession>
<evidence type="ECO:0000256" key="1">
    <source>
        <dbReference type="ARBA" id="ARBA00023015"/>
    </source>
</evidence>
<evidence type="ECO:0000259" key="4">
    <source>
        <dbReference type="PROSITE" id="PS01124"/>
    </source>
</evidence>
<comment type="caution">
    <text evidence="5">The sequence shown here is derived from an EMBL/GenBank/DDBJ whole genome shotgun (WGS) entry which is preliminary data.</text>
</comment>
<reference evidence="5 6" key="1">
    <citation type="submission" date="2019-06" db="EMBL/GenBank/DDBJ databases">
        <title>Taxogenomics and systematics of the genus Pantoea.</title>
        <authorList>
            <person name="Tambong J.T."/>
        </authorList>
    </citation>
    <scope>NUCLEOTIDE SEQUENCE [LARGE SCALE GENOMIC DNA]</scope>
    <source>
        <strain evidence="5 6">LMG 2558</strain>
    </source>
</reference>
<dbReference type="InterPro" id="IPR011051">
    <property type="entry name" value="RmlC_Cupin_sf"/>
</dbReference>
<keyword evidence="1" id="KW-0805">Transcription regulation</keyword>
<evidence type="ECO:0000313" key="5">
    <source>
        <dbReference type="EMBL" id="TPV34300.1"/>
    </source>
</evidence>
<dbReference type="SUPFAM" id="SSF46689">
    <property type="entry name" value="Homeodomain-like"/>
    <property type="match status" value="2"/>
</dbReference>
<keyword evidence="3" id="KW-0804">Transcription</keyword>
<dbReference type="EMBL" id="VHIZ01000008">
    <property type="protein sequence ID" value="TPV34300.1"/>
    <property type="molecule type" value="Genomic_DNA"/>
</dbReference>
<proteinExistence type="predicted"/>